<comment type="caution">
    <text evidence="1">The sequence shown here is derived from an EMBL/GenBank/DDBJ whole genome shotgun (WGS) entry which is preliminary data.</text>
</comment>
<proteinExistence type="predicted"/>
<organism evidence="1 2">
    <name type="scientific">Jimgerdemannia flammicorona</name>
    <dbReference type="NCBI Taxonomy" id="994334"/>
    <lineage>
        <taxon>Eukaryota</taxon>
        <taxon>Fungi</taxon>
        <taxon>Fungi incertae sedis</taxon>
        <taxon>Mucoromycota</taxon>
        <taxon>Mucoromycotina</taxon>
        <taxon>Endogonomycetes</taxon>
        <taxon>Endogonales</taxon>
        <taxon>Endogonaceae</taxon>
        <taxon>Jimgerdemannia</taxon>
    </lineage>
</organism>
<name>A0A433PWZ1_9FUNG</name>
<evidence type="ECO:0000313" key="1">
    <source>
        <dbReference type="EMBL" id="RUS22008.1"/>
    </source>
</evidence>
<dbReference type="AlphaFoldDB" id="A0A433PWZ1"/>
<accession>A0A433PWZ1</accession>
<protein>
    <submittedName>
        <fullName evidence="1">Uncharacterized protein</fullName>
    </submittedName>
</protein>
<gene>
    <name evidence="1" type="ORF">BC938DRAFT_475305</name>
</gene>
<dbReference type="Proteomes" id="UP000274822">
    <property type="component" value="Unassembled WGS sequence"/>
</dbReference>
<keyword evidence="2" id="KW-1185">Reference proteome</keyword>
<reference evidence="1 2" key="1">
    <citation type="journal article" date="2018" name="New Phytol.">
        <title>Phylogenomics of Endogonaceae and evolution of mycorrhizas within Mucoromycota.</title>
        <authorList>
            <person name="Chang Y."/>
            <person name="Desiro A."/>
            <person name="Na H."/>
            <person name="Sandor L."/>
            <person name="Lipzen A."/>
            <person name="Clum A."/>
            <person name="Barry K."/>
            <person name="Grigoriev I.V."/>
            <person name="Martin F.M."/>
            <person name="Stajich J.E."/>
            <person name="Smith M.E."/>
            <person name="Bonito G."/>
            <person name="Spatafora J.W."/>
        </authorList>
    </citation>
    <scope>NUCLEOTIDE SEQUENCE [LARGE SCALE GENOMIC DNA]</scope>
    <source>
        <strain evidence="1 2">AD002</strain>
    </source>
</reference>
<dbReference type="EMBL" id="RBNJ01020307">
    <property type="protein sequence ID" value="RUS22008.1"/>
    <property type="molecule type" value="Genomic_DNA"/>
</dbReference>
<sequence>MTVNSSSLRLNEESHTLCGFIHASSSSMKKQRGFCQSMHEKAMHEVVVSRTASYMTKMEKSSVLKIHEKGPERFPRYDKEDRAVDLERVSLPLLSNTFSKTRFVGRDR</sequence>
<evidence type="ECO:0000313" key="2">
    <source>
        <dbReference type="Proteomes" id="UP000274822"/>
    </source>
</evidence>